<name>A0AC58GM98_DANRE</name>
<dbReference type="RefSeq" id="XP_073770839.1">
    <property type="nucleotide sequence ID" value="XM_073914738.1"/>
</dbReference>
<dbReference type="Proteomes" id="UP000000437">
    <property type="component" value="Chromosome 10"/>
</dbReference>
<protein>
    <submittedName>
        <fullName evidence="2">Uncharacterized protein</fullName>
    </submittedName>
</protein>
<proteinExistence type="predicted"/>
<reference evidence="2" key="1">
    <citation type="submission" date="2025-08" db="UniProtKB">
        <authorList>
            <consortium name="RefSeq"/>
        </authorList>
    </citation>
    <scope>IDENTIFICATION</scope>
    <source>
        <strain evidence="2">Tuebingen</strain>
        <tissue evidence="2">Fibroblasts and whole tissue</tissue>
    </source>
</reference>
<gene>
    <name evidence="2" type="primary">LOC100537962</name>
</gene>
<sequence>MTDYKKRDISVVVYECVSRPEFHNKDSETAEMMLDISDGMIDQDFFTETNIYQQLKHTGSDSAKKRIFRRAPVYLMLLCFLLLTAVILLSVYNYQREVVLNNIHNLTEEKDPILTKMTNLTQLNNQLNREKDKLLEKFNGTDGWFYYQSSLYFISSEKKSWSESRRYCTDSRGDLIIINSREEQNFVMKKAGLSGAWIGLTDHEKVGIWKWVDGSTLTTGIWASGQPNAQTEANCVTLISSSWYNKLCTDKMKWVCEKNIF</sequence>
<organism evidence="1 2">
    <name type="scientific">Danio rerio</name>
    <name type="common">Zebrafish</name>
    <name type="synonym">Brachydanio rerio</name>
    <dbReference type="NCBI Taxonomy" id="7955"/>
    <lineage>
        <taxon>Eukaryota</taxon>
        <taxon>Metazoa</taxon>
        <taxon>Chordata</taxon>
        <taxon>Craniata</taxon>
        <taxon>Vertebrata</taxon>
        <taxon>Euteleostomi</taxon>
        <taxon>Actinopterygii</taxon>
        <taxon>Neopterygii</taxon>
        <taxon>Teleostei</taxon>
        <taxon>Ostariophysi</taxon>
        <taxon>Cypriniformes</taxon>
        <taxon>Danionidae</taxon>
        <taxon>Danioninae</taxon>
        <taxon>Danio</taxon>
    </lineage>
</organism>
<keyword evidence="1" id="KW-1185">Reference proteome</keyword>
<evidence type="ECO:0000313" key="2">
    <source>
        <dbReference type="RefSeq" id="XP_073770839.1"/>
    </source>
</evidence>
<accession>A0AC58GM98</accession>
<evidence type="ECO:0000313" key="1">
    <source>
        <dbReference type="Proteomes" id="UP000000437"/>
    </source>
</evidence>